<evidence type="ECO:0000313" key="4">
    <source>
        <dbReference type="EMBL" id="RVT97322.1"/>
    </source>
</evidence>
<sequence length="336" mass="38389">MKPSISKKLLKRFLDGNCTTDERRAVLEWYNSFDAEKDALSTIYQENEIALREHIYQKVNHKIILSERTGKTANRKLLYIVLRGVAAMLIISLGITYFKIRPVFPSRSTPGPESVVIVSNKTNHIVARQLSDGSQVWLNPGAEIKFANRFRGTSRDVFMVGEAFFEVTKNSKMPFIVHSSNIITKVWGTSFRVRDSRAINFADVTVVTGKVSVKLNSSVVKHQQPKEFLLYPKDHVVFSKPKKTFIRDKPELVELKMWKRVDLSFNNTPLAQVVKTLNNRFSSKIELRTTDLEQYTINVNFTGLNLAEVITILCKTLNISYQLDGDKIIMEANKNN</sequence>
<dbReference type="PANTHER" id="PTHR30273:SF2">
    <property type="entry name" value="PROTEIN FECR"/>
    <property type="match status" value="1"/>
</dbReference>
<dbReference type="Pfam" id="PF16344">
    <property type="entry name" value="FecR_C"/>
    <property type="match status" value="1"/>
</dbReference>
<dbReference type="RefSeq" id="WP_127707804.1">
    <property type="nucleotide sequence ID" value="NZ_SACK01000011.1"/>
</dbReference>
<reference evidence="4 5" key="1">
    <citation type="submission" date="2019-01" db="EMBL/GenBank/DDBJ databases">
        <authorList>
            <person name="Chen W.-M."/>
        </authorList>
    </citation>
    <scope>NUCLEOTIDE SEQUENCE [LARGE SCALE GENOMIC DNA]</scope>
    <source>
        <strain evidence="4 5">YBJ-36</strain>
    </source>
</reference>
<organism evidence="4 5">
    <name type="scientific">Mucilaginibacter limnophilus</name>
    <dbReference type="NCBI Taxonomy" id="1932778"/>
    <lineage>
        <taxon>Bacteria</taxon>
        <taxon>Pseudomonadati</taxon>
        <taxon>Bacteroidota</taxon>
        <taxon>Sphingobacteriia</taxon>
        <taxon>Sphingobacteriales</taxon>
        <taxon>Sphingobacteriaceae</taxon>
        <taxon>Mucilaginibacter</taxon>
    </lineage>
</organism>
<name>A0A437MI62_9SPHI</name>
<dbReference type="InterPro" id="IPR032508">
    <property type="entry name" value="FecR_C"/>
</dbReference>
<dbReference type="EMBL" id="SACK01000011">
    <property type="protein sequence ID" value="RVT97322.1"/>
    <property type="molecule type" value="Genomic_DNA"/>
</dbReference>
<dbReference type="AlphaFoldDB" id="A0A437MI62"/>
<proteinExistence type="predicted"/>
<evidence type="ECO:0000256" key="1">
    <source>
        <dbReference type="SAM" id="Phobius"/>
    </source>
</evidence>
<evidence type="ECO:0000259" key="3">
    <source>
        <dbReference type="Pfam" id="PF16344"/>
    </source>
</evidence>
<dbReference type="Gene3D" id="3.55.50.30">
    <property type="match status" value="1"/>
</dbReference>
<feature type="transmembrane region" description="Helical" evidence="1">
    <location>
        <begin position="77"/>
        <end position="98"/>
    </location>
</feature>
<keyword evidence="5" id="KW-1185">Reference proteome</keyword>
<feature type="domain" description="Protein FecR C-terminal" evidence="3">
    <location>
        <begin position="263"/>
        <end position="329"/>
    </location>
</feature>
<keyword evidence="1" id="KW-0472">Membrane</keyword>
<accession>A0A437MI62</accession>
<evidence type="ECO:0000259" key="2">
    <source>
        <dbReference type="Pfam" id="PF04773"/>
    </source>
</evidence>
<dbReference type="InterPro" id="IPR006860">
    <property type="entry name" value="FecR"/>
</dbReference>
<dbReference type="PANTHER" id="PTHR30273">
    <property type="entry name" value="PERIPLASMIC SIGNAL SENSOR AND SIGMA FACTOR ACTIVATOR FECR-RELATED"/>
    <property type="match status" value="1"/>
</dbReference>
<dbReference type="Proteomes" id="UP000282759">
    <property type="component" value="Unassembled WGS sequence"/>
</dbReference>
<gene>
    <name evidence="4" type="ORF">EOD41_18660</name>
</gene>
<dbReference type="PIRSF" id="PIRSF018266">
    <property type="entry name" value="FecR"/>
    <property type="match status" value="1"/>
</dbReference>
<evidence type="ECO:0000313" key="5">
    <source>
        <dbReference type="Proteomes" id="UP000282759"/>
    </source>
</evidence>
<dbReference type="InterPro" id="IPR012373">
    <property type="entry name" value="Ferrdict_sens_TM"/>
</dbReference>
<dbReference type="Pfam" id="PF04773">
    <property type="entry name" value="FecR"/>
    <property type="match status" value="1"/>
</dbReference>
<keyword evidence="1" id="KW-1133">Transmembrane helix</keyword>
<dbReference type="GO" id="GO:0016989">
    <property type="term" value="F:sigma factor antagonist activity"/>
    <property type="evidence" value="ECO:0007669"/>
    <property type="project" value="TreeGrafter"/>
</dbReference>
<feature type="domain" description="FecR protein" evidence="2">
    <location>
        <begin position="122"/>
        <end position="211"/>
    </location>
</feature>
<dbReference type="OrthoDB" id="645173at2"/>
<comment type="caution">
    <text evidence="4">The sequence shown here is derived from an EMBL/GenBank/DDBJ whole genome shotgun (WGS) entry which is preliminary data.</text>
</comment>
<protein>
    <submittedName>
        <fullName evidence="4">FecR family protein</fullName>
    </submittedName>
</protein>
<dbReference type="Gene3D" id="2.60.120.1440">
    <property type="match status" value="1"/>
</dbReference>
<keyword evidence="1" id="KW-0812">Transmembrane</keyword>